<evidence type="ECO:0000256" key="3">
    <source>
        <dbReference type="ARBA" id="ARBA00022553"/>
    </source>
</evidence>
<dbReference type="FunFam" id="3.30.70.330:FF:000028">
    <property type="entry name" value="Putative serine/arginine-rich splicing factor 4"/>
    <property type="match status" value="1"/>
</dbReference>
<evidence type="ECO:0000256" key="2">
    <source>
        <dbReference type="ARBA" id="ARBA00010269"/>
    </source>
</evidence>
<dbReference type="Proteomes" id="UP000824540">
    <property type="component" value="Unassembled WGS sequence"/>
</dbReference>
<evidence type="ECO:0000256" key="9">
    <source>
        <dbReference type="PROSITE-ProRule" id="PRU00176"/>
    </source>
</evidence>
<organism evidence="12 13">
    <name type="scientific">Albula glossodonta</name>
    <name type="common">roundjaw bonefish</name>
    <dbReference type="NCBI Taxonomy" id="121402"/>
    <lineage>
        <taxon>Eukaryota</taxon>
        <taxon>Metazoa</taxon>
        <taxon>Chordata</taxon>
        <taxon>Craniata</taxon>
        <taxon>Vertebrata</taxon>
        <taxon>Euteleostomi</taxon>
        <taxon>Actinopterygii</taxon>
        <taxon>Neopterygii</taxon>
        <taxon>Teleostei</taxon>
        <taxon>Albuliformes</taxon>
        <taxon>Albulidae</taxon>
        <taxon>Albula</taxon>
    </lineage>
</organism>
<keyword evidence="4" id="KW-0507">mRNA processing</keyword>
<comment type="caution">
    <text evidence="12">The sequence shown here is derived from an EMBL/GenBank/DDBJ whole genome shotgun (WGS) entry which is preliminary data.</text>
</comment>
<evidence type="ECO:0000256" key="7">
    <source>
        <dbReference type="ARBA" id="ARBA00023187"/>
    </source>
</evidence>
<dbReference type="GO" id="GO:0003729">
    <property type="term" value="F:mRNA binding"/>
    <property type="evidence" value="ECO:0007669"/>
    <property type="project" value="TreeGrafter"/>
</dbReference>
<dbReference type="PANTHER" id="PTHR23003:SF52">
    <property type="entry name" value="SERINE_ARGININE-RICH SPLICING FACTOR 6"/>
    <property type="match status" value="1"/>
</dbReference>
<comment type="similarity">
    <text evidence="2">Belongs to the splicing factor SR family.</text>
</comment>
<feature type="region of interest" description="Disordered" evidence="10">
    <location>
        <begin position="262"/>
        <end position="451"/>
    </location>
</feature>
<comment type="subcellular location">
    <subcellularLocation>
        <location evidence="1">Nucleus</location>
    </subcellularLocation>
</comment>
<dbReference type="InterPro" id="IPR035979">
    <property type="entry name" value="RBD_domain_sf"/>
</dbReference>
<feature type="domain" description="RRM" evidence="11">
    <location>
        <begin position="2"/>
        <end position="95"/>
    </location>
</feature>
<evidence type="ECO:0000313" key="13">
    <source>
        <dbReference type="Proteomes" id="UP000824540"/>
    </source>
</evidence>
<sequence>MPRVYIGRLSYHVREKDIQRFFSGYGKLLEIDLKNGFGVVNNVTKRSVTIYAAMWCSMLYGFVEFEDTRDADDAVYELNGKELCGERVIVEHARGPRRDRDGYGGGYGGGGRSIVMRRGKEFYPVHSFTSQAAPVPLHVFIKPGLFSHFLTQIALWCPAWVMRGSHLVAVYDVDQDWVVLSVGGDKYGPPVRTEYRLIVENLSSRCSWQDLKDFMRQAGEVTYADAHKERTNEGVIEFRSYSDMRRALDELDGADINGRKIRLVEDKPRRRRSYSGSRSRSRSRRRSRSRSRRSRSSRSNSRSRSRSRSRSKRRSRSGRKSRSRSGRRSRSKSPARKSRSRSRNRKSRSRSRNRKSRSRSDTRKSRSKSRSKAKSDRDSRSRSKEKSVSKKSCSRSPSPMENGKGERAKSASRSPSPQGDSRHSKSPAKRSPSRSPSRSKSRSRSRSASRD</sequence>
<keyword evidence="6 9" id="KW-0694">RNA-binding</keyword>
<keyword evidence="5" id="KW-0677">Repeat</keyword>
<dbReference type="InterPro" id="IPR050374">
    <property type="entry name" value="RRT5_SRSF_SR"/>
</dbReference>
<evidence type="ECO:0000256" key="8">
    <source>
        <dbReference type="ARBA" id="ARBA00023242"/>
    </source>
</evidence>
<feature type="compositionally biased region" description="Basic residues" evidence="10">
    <location>
        <begin position="269"/>
        <end position="357"/>
    </location>
</feature>
<keyword evidence="3" id="KW-0597">Phosphoprotein</keyword>
<dbReference type="EMBL" id="JAFBMS010000004">
    <property type="protein sequence ID" value="KAG9353324.1"/>
    <property type="molecule type" value="Genomic_DNA"/>
</dbReference>
<feature type="compositionally biased region" description="Basic residues" evidence="10">
    <location>
        <begin position="424"/>
        <end position="451"/>
    </location>
</feature>
<evidence type="ECO:0000256" key="6">
    <source>
        <dbReference type="ARBA" id="ARBA00022884"/>
    </source>
</evidence>
<dbReference type="InterPro" id="IPR000504">
    <property type="entry name" value="RRM_dom"/>
</dbReference>
<evidence type="ECO:0000313" key="12">
    <source>
        <dbReference type="EMBL" id="KAG9353324.1"/>
    </source>
</evidence>
<proteinExistence type="inferred from homology"/>
<keyword evidence="13" id="KW-1185">Reference proteome</keyword>
<keyword evidence="8" id="KW-0539">Nucleus</keyword>
<feature type="compositionally biased region" description="Basic and acidic residues" evidence="10">
    <location>
        <begin position="373"/>
        <end position="388"/>
    </location>
</feature>
<dbReference type="Pfam" id="PF00076">
    <property type="entry name" value="RRM_1"/>
    <property type="match status" value="3"/>
</dbReference>
<protein>
    <recommendedName>
        <fullName evidence="11">RRM domain-containing protein</fullName>
    </recommendedName>
</protein>
<feature type="domain" description="RRM" evidence="11">
    <location>
        <begin position="195"/>
        <end position="268"/>
    </location>
</feature>
<dbReference type="Gene3D" id="3.30.70.330">
    <property type="match status" value="2"/>
</dbReference>
<dbReference type="PANTHER" id="PTHR23003">
    <property type="entry name" value="RNA RECOGNITION MOTIF RRM DOMAIN CONTAINING PROTEIN"/>
    <property type="match status" value="1"/>
</dbReference>
<gene>
    <name evidence="12" type="ORF">JZ751_017901</name>
</gene>
<accession>A0A8T2PPP8</accession>
<dbReference type="CDD" id="cd12766">
    <property type="entry name" value="RRM2_SRSF6"/>
    <property type="match status" value="1"/>
</dbReference>
<dbReference type="GO" id="GO:0005737">
    <property type="term" value="C:cytoplasm"/>
    <property type="evidence" value="ECO:0007669"/>
    <property type="project" value="TreeGrafter"/>
</dbReference>
<dbReference type="InterPro" id="IPR012677">
    <property type="entry name" value="Nucleotide-bd_a/b_plait_sf"/>
</dbReference>
<evidence type="ECO:0000259" key="11">
    <source>
        <dbReference type="PROSITE" id="PS50102"/>
    </source>
</evidence>
<evidence type="ECO:0000256" key="5">
    <source>
        <dbReference type="ARBA" id="ARBA00022737"/>
    </source>
</evidence>
<name>A0A8T2PPP8_9TELE</name>
<dbReference type="PROSITE" id="PS50102">
    <property type="entry name" value="RRM"/>
    <property type="match status" value="2"/>
</dbReference>
<keyword evidence="7" id="KW-0508">mRNA splicing</keyword>
<dbReference type="OrthoDB" id="1099063at2759"/>
<evidence type="ECO:0000256" key="1">
    <source>
        <dbReference type="ARBA" id="ARBA00004123"/>
    </source>
</evidence>
<dbReference type="SUPFAM" id="SSF54928">
    <property type="entry name" value="RNA-binding domain, RBD"/>
    <property type="match status" value="2"/>
</dbReference>
<reference evidence="12" key="1">
    <citation type="thesis" date="2021" institute="BYU ScholarsArchive" country="Provo, UT, USA">
        <title>Applications of and Algorithms for Genome Assembly and Genomic Analyses with an Emphasis on Marine Teleosts.</title>
        <authorList>
            <person name="Pickett B.D."/>
        </authorList>
    </citation>
    <scope>NUCLEOTIDE SEQUENCE</scope>
    <source>
        <strain evidence="12">HI-2016</strain>
    </source>
</reference>
<dbReference type="SMART" id="SM00360">
    <property type="entry name" value="RRM"/>
    <property type="match status" value="2"/>
</dbReference>
<evidence type="ECO:0000256" key="10">
    <source>
        <dbReference type="SAM" id="MobiDB-lite"/>
    </source>
</evidence>
<dbReference type="GO" id="GO:0006397">
    <property type="term" value="P:mRNA processing"/>
    <property type="evidence" value="ECO:0007669"/>
    <property type="project" value="UniProtKB-KW"/>
</dbReference>
<evidence type="ECO:0000256" key="4">
    <source>
        <dbReference type="ARBA" id="ARBA00022664"/>
    </source>
</evidence>
<dbReference type="GO" id="GO:0005634">
    <property type="term" value="C:nucleus"/>
    <property type="evidence" value="ECO:0007669"/>
    <property type="project" value="UniProtKB-SubCell"/>
</dbReference>
<dbReference type="GO" id="GO:0008380">
    <property type="term" value="P:RNA splicing"/>
    <property type="evidence" value="ECO:0007669"/>
    <property type="project" value="UniProtKB-KW"/>
</dbReference>
<dbReference type="AlphaFoldDB" id="A0A8T2PPP8"/>